<dbReference type="Gene3D" id="1.20.1610.10">
    <property type="entry name" value="alpha-1,2-mannosidases domains"/>
    <property type="match status" value="1"/>
</dbReference>
<name>A0AAU9CUD5_9BACT</name>
<dbReference type="GO" id="GO:0000224">
    <property type="term" value="F:peptide-N4-(N-acetyl-beta-glucosaminyl)asparagine amidase activity"/>
    <property type="evidence" value="ECO:0007669"/>
    <property type="project" value="TreeGrafter"/>
</dbReference>
<organism evidence="6 7">
    <name type="scientific">Fulvitalea axinellae</name>
    <dbReference type="NCBI Taxonomy" id="1182444"/>
    <lineage>
        <taxon>Bacteria</taxon>
        <taxon>Pseudomonadati</taxon>
        <taxon>Bacteroidota</taxon>
        <taxon>Cytophagia</taxon>
        <taxon>Cytophagales</taxon>
        <taxon>Persicobacteraceae</taxon>
        <taxon>Fulvitalea</taxon>
    </lineage>
</organism>
<evidence type="ECO:0000259" key="5">
    <source>
        <dbReference type="Pfam" id="PF17678"/>
    </source>
</evidence>
<dbReference type="RefSeq" id="WP_338396012.1">
    <property type="nucleotide sequence ID" value="NZ_AP025320.1"/>
</dbReference>
<dbReference type="GO" id="GO:0005975">
    <property type="term" value="P:carbohydrate metabolic process"/>
    <property type="evidence" value="ECO:0007669"/>
    <property type="project" value="InterPro"/>
</dbReference>
<feature type="domain" description="Glycosyl hydrolase family 92 N-terminal" evidence="5">
    <location>
        <begin position="43"/>
        <end position="277"/>
    </location>
</feature>
<dbReference type="FunFam" id="3.30.2080.10:FF:000001">
    <property type="entry name" value="Alpha-1,2-mannosidase subfamily"/>
    <property type="match status" value="1"/>
</dbReference>
<dbReference type="InterPro" id="IPR008928">
    <property type="entry name" value="6-hairpin_glycosidase_sf"/>
</dbReference>
<dbReference type="InterPro" id="IPR050883">
    <property type="entry name" value="PNGase"/>
</dbReference>
<sequence length="770" mass="85769">MKTNRIANGLTALVLGALSIACGPDKTKTGMATAAADEDPTVFVDPFVGTGSYGHTYPGASVAHGMVQLSPDNGYSGWDRISGYHYSDTLIGSFSHTHFTGTGVGDLYDVAFMPAVAPFKVAAKINPKKYGEMTGFYSAFSHDDESATPGYYKVLLRDYGITVELTATQRAGLQKYTFPESKDARVSLDVNRAMNWDGTTDAEIRVVNDRRVEGYRKSSGWASDQRIYFVSEFSKPFKKHEAKQFAYGKEKTKRNARAEFFFETEKGETILVRTGISSVSVENARLNLESEMPDFDFDKYRTAAHDDWKEKLSKVTVSGGKKEDKTSFYTAIYQSMLAPTLFSDVNGQYKGVDGETKTTKSKRYDTFSLWDTFRAAHPLYTITEPENVTDMVNSMLDHFDEAGRLPVWSFAGNETDCMIGYHSVPVIVDAYLKGIKGIDGERAFKAMKTTAMMDRKGLETLKSLGYVAQDDEKESVSLTLEYAFDDWCIAQMAKVLGHEKDYAYFTKRANAYRNLYDKETGFMRGRNKDGKWAKGWSPLDYHTGQYIEGNAWQYSWFVPHDPKGHADLMGGYDNYVKKLDAFFHTEHPEPEGGWPVWISGLKGIYVHGNEPGHHAAYLYAYAKAPWKGQKILREIMTELHTAKPDGICGNEDCGQMSAWYAFSAMGFYPANPTGGIYAIGTPIFEKSEIKVAGDKTFTVKAENLSDKNYYIQSATLNGKSYDKAYITHSDITAGGELVFVMGDKPNKNWASSDASLPPSMSGKKLLMAGK</sequence>
<dbReference type="Pfam" id="PF17678">
    <property type="entry name" value="Glyco_hydro_92N"/>
    <property type="match status" value="1"/>
</dbReference>
<dbReference type="SUPFAM" id="SSF48208">
    <property type="entry name" value="Six-hairpin glycosidases"/>
    <property type="match status" value="1"/>
</dbReference>
<keyword evidence="3" id="KW-0106">Calcium</keyword>
<dbReference type="NCBIfam" id="TIGR01180">
    <property type="entry name" value="aman2_put"/>
    <property type="match status" value="1"/>
</dbReference>
<dbReference type="PANTHER" id="PTHR12143:SF39">
    <property type="entry name" value="SECRETED PROTEIN"/>
    <property type="match status" value="1"/>
</dbReference>
<dbReference type="GO" id="GO:0006516">
    <property type="term" value="P:glycoprotein catabolic process"/>
    <property type="evidence" value="ECO:0007669"/>
    <property type="project" value="TreeGrafter"/>
</dbReference>
<dbReference type="InterPro" id="IPR041371">
    <property type="entry name" value="GH92_N"/>
</dbReference>
<evidence type="ECO:0000256" key="1">
    <source>
        <dbReference type="ARBA" id="ARBA00001913"/>
    </source>
</evidence>
<dbReference type="PANTHER" id="PTHR12143">
    <property type="entry name" value="PEPTIDE N-GLYCANASE PNGASE -RELATED"/>
    <property type="match status" value="1"/>
</dbReference>
<protein>
    <submittedName>
        <fullName evidence="6">Alpha-1 2-mannosidase</fullName>
    </submittedName>
</protein>
<dbReference type="InterPro" id="IPR012939">
    <property type="entry name" value="Glyco_hydro_92"/>
</dbReference>
<dbReference type="GO" id="GO:0030246">
    <property type="term" value="F:carbohydrate binding"/>
    <property type="evidence" value="ECO:0007669"/>
    <property type="project" value="InterPro"/>
</dbReference>
<evidence type="ECO:0000313" key="7">
    <source>
        <dbReference type="Proteomes" id="UP001348817"/>
    </source>
</evidence>
<evidence type="ECO:0000313" key="6">
    <source>
        <dbReference type="EMBL" id="BDD12710.1"/>
    </source>
</evidence>
<keyword evidence="6" id="KW-0614">Plasmid</keyword>
<keyword evidence="7" id="KW-1185">Reference proteome</keyword>
<dbReference type="Gene3D" id="3.30.2080.10">
    <property type="entry name" value="GH92 mannosidase domain"/>
    <property type="match status" value="1"/>
</dbReference>
<dbReference type="AlphaFoldDB" id="A0AAU9CUD5"/>
<evidence type="ECO:0000256" key="3">
    <source>
        <dbReference type="ARBA" id="ARBA00022837"/>
    </source>
</evidence>
<dbReference type="FunFam" id="1.20.1050.60:FF:000001">
    <property type="entry name" value="Putative alpha-1,2-mannosidase"/>
    <property type="match status" value="1"/>
</dbReference>
<proteinExistence type="predicted"/>
<evidence type="ECO:0000259" key="4">
    <source>
        <dbReference type="Pfam" id="PF07971"/>
    </source>
</evidence>
<gene>
    <name evidence="6" type="ORF">FUAX_51420</name>
</gene>
<dbReference type="Proteomes" id="UP001348817">
    <property type="component" value="Plasmid pFA6"/>
</dbReference>
<reference evidence="6 7" key="1">
    <citation type="submission" date="2021-12" db="EMBL/GenBank/DDBJ databases">
        <title>Genome sequencing of bacteria with rrn-lacking chromosome and rrn-plasmid.</title>
        <authorList>
            <person name="Anda M."/>
            <person name="Iwasaki W."/>
        </authorList>
    </citation>
    <scope>NUCLEOTIDE SEQUENCE [LARGE SCALE GENOMIC DNA]</scope>
    <source>
        <strain evidence="6 7">DSM 100852</strain>
        <plasmid evidence="6 7">pFA6</plasmid>
    </source>
</reference>
<dbReference type="EMBL" id="AP025320">
    <property type="protein sequence ID" value="BDD12710.1"/>
    <property type="molecule type" value="Genomic_DNA"/>
</dbReference>
<dbReference type="Gene3D" id="2.70.98.10">
    <property type="match status" value="1"/>
</dbReference>
<dbReference type="Pfam" id="PF07971">
    <property type="entry name" value="Glyco_hydro_92"/>
    <property type="match status" value="1"/>
</dbReference>
<comment type="cofactor">
    <cofactor evidence="1">
        <name>Ca(2+)</name>
        <dbReference type="ChEBI" id="CHEBI:29108"/>
    </cofactor>
</comment>
<dbReference type="InterPro" id="IPR014718">
    <property type="entry name" value="GH-type_carb-bd"/>
</dbReference>
<accession>A0AAU9CUD5</accession>
<feature type="domain" description="Glycosyl hydrolase family 92" evidence="4">
    <location>
        <begin position="283"/>
        <end position="743"/>
    </location>
</feature>
<evidence type="ECO:0000256" key="2">
    <source>
        <dbReference type="ARBA" id="ARBA00011245"/>
    </source>
</evidence>
<dbReference type="KEGG" id="fax:FUAX_51420"/>
<dbReference type="InterPro" id="IPR005887">
    <property type="entry name" value="GH92_a_mannosidase_put"/>
</dbReference>
<geneLocation type="plasmid" evidence="6 7">
    <name>pFA6</name>
</geneLocation>
<dbReference type="Gene3D" id="1.20.1050.60">
    <property type="entry name" value="alpha-1,2-mannosidase"/>
    <property type="match status" value="1"/>
</dbReference>
<dbReference type="GO" id="GO:0005829">
    <property type="term" value="C:cytosol"/>
    <property type="evidence" value="ECO:0007669"/>
    <property type="project" value="TreeGrafter"/>
</dbReference>
<comment type="subunit">
    <text evidence="2">Monomer.</text>
</comment>